<protein>
    <submittedName>
        <fullName evidence="5">FMN-binding glutamate synthase family protein</fullName>
    </submittedName>
</protein>
<gene>
    <name evidence="5" type="ORF">KUV50_09990</name>
</gene>
<feature type="transmembrane region" description="Helical" evidence="3">
    <location>
        <begin position="29"/>
        <end position="46"/>
    </location>
</feature>
<dbReference type="SUPFAM" id="SSF51395">
    <property type="entry name" value="FMN-linked oxidoreductases"/>
    <property type="match status" value="1"/>
</dbReference>
<dbReference type="AlphaFoldDB" id="A0A953HPJ9"/>
<comment type="caution">
    <text evidence="5">The sequence shown here is derived from an EMBL/GenBank/DDBJ whole genome shotgun (WGS) entry which is preliminary data.</text>
</comment>
<proteinExistence type="inferred from homology"/>
<dbReference type="Pfam" id="PF01645">
    <property type="entry name" value="Glu_synthase"/>
    <property type="match status" value="1"/>
</dbReference>
<dbReference type="PANTHER" id="PTHR43819">
    <property type="entry name" value="ARCHAEAL-TYPE GLUTAMATE SYNTHASE [NADPH]"/>
    <property type="match status" value="1"/>
</dbReference>
<keyword evidence="3" id="KW-0812">Transmembrane</keyword>
<dbReference type="PIRSF" id="PIRSF006429">
    <property type="entry name" value="GOGAT_lg_2"/>
    <property type="match status" value="1"/>
</dbReference>
<evidence type="ECO:0000256" key="2">
    <source>
        <dbReference type="PIRNR" id="PIRNR006429"/>
    </source>
</evidence>
<dbReference type="RefSeq" id="WP_222579998.1">
    <property type="nucleotide sequence ID" value="NZ_JAHVHU010000008.1"/>
</dbReference>
<feature type="domain" description="Glutamate synthase" evidence="4">
    <location>
        <begin position="155"/>
        <end position="471"/>
    </location>
</feature>
<organism evidence="5 6">
    <name type="scientific">Membranihabitans marinus</name>
    <dbReference type="NCBI Taxonomy" id="1227546"/>
    <lineage>
        <taxon>Bacteria</taxon>
        <taxon>Pseudomonadati</taxon>
        <taxon>Bacteroidota</taxon>
        <taxon>Saprospiria</taxon>
        <taxon>Saprospirales</taxon>
        <taxon>Saprospiraceae</taxon>
        <taxon>Membranihabitans</taxon>
    </lineage>
</organism>
<feature type="transmembrane region" description="Helical" evidence="3">
    <location>
        <begin position="5"/>
        <end position="23"/>
    </location>
</feature>
<reference evidence="5" key="1">
    <citation type="submission" date="2021-06" db="EMBL/GenBank/DDBJ databases">
        <title>44 bacteria genomes isolated from Dapeng, Shenzhen.</title>
        <authorList>
            <person name="Zheng W."/>
            <person name="Yu S."/>
            <person name="Huang Y."/>
        </authorList>
    </citation>
    <scope>NUCLEOTIDE SEQUENCE</scope>
    <source>
        <strain evidence="5">DP5N28-2</strain>
    </source>
</reference>
<evidence type="ECO:0000256" key="3">
    <source>
        <dbReference type="SAM" id="Phobius"/>
    </source>
</evidence>
<name>A0A953HPJ9_9BACT</name>
<accession>A0A953HPJ9</accession>
<evidence type="ECO:0000313" key="6">
    <source>
        <dbReference type="Proteomes" id="UP000753961"/>
    </source>
</evidence>
<keyword evidence="3" id="KW-1133">Transmembrane helix</keyword>
<sequence length="528" mass="58839">MRNEFVFFSIVSLLLVFGIYQYIWPPVIWSLIVLLPILLLGYYDMLQSRHAIMRNFPILGRGRYIFEELRPKIYQYFIESETDGTPIPRMLRSIVYQRAKNEISTTPFGTQLDVYRVGYEWITHSIGAIPINELNPHPRVRVGGKDCMQPYELSIFNVSAMSYGSLSNRAILSLNGGAQKAGFAHNTGEGGISPYHITPGGDLIFQFGTGYFGCRDEKGNFDPLLFKDKAEMDNVKMIEIKLSQGAKPGHGGLLPATKNTEEIARIRHILPGIAVHSPAYHTAFDSPVGLLEFVQELRDLSLGKPVGFKLCVGRPSEFIAICKAMLETGILPDFISVDGGEGGTGAAPLEYTNSMGMPLLEGLTFVHDMLRGFGLRDEIRLLVSGKIMTGFGIYRAMALGADACYSARGMMFALGCIQALECHKNTCPTGVATQDKELVAGLKVKDKTERVANFHLNTVSKFVELLGSSGKRTPSDILRKDVFRRINTYEVKSFETMYPTTPYGSFKYGEIPERWKSEFDYARIDSFA</sequence>
<evidence type="ECO:0000313" key="5">
    <source>
        <dbReference type="EMBL" id="MBY5958463.1"/>
    </source>
</evidence>
<dbReference type="PANTHER" id="PTHR43819:SF1">
    <property type="entry name" value="ARCHAEAL-TYPE GLUTAMATE SYNTHASE [NADPH]"/>
    <property type="match status" value="1"/>
</dbReference>
<dbReference type="InterPro" id="IPR013785">
    <property type="entry name" value="Aldolase_TIM"/>
</dbReference>
<dbReference type="InterPro" id="IPR002932">
    <property type="entry name" value="Glu_synthdom"/>
</dbReference>
<comment type="similarity">
    <text evidence="1 2">Belongs to the glutamate synthase family.</text>
</comment>
<evidence type="ECO:0000256" key="1">
    <source>
        <dbReference type="ARBA" id="ARBA00009716"/>
    </source>
</evidence>
<dbReference type="InterPro" id="IPR024188">
    <property type="entry name" value="GltB"/>
</dbReference>
<keyword evidence="3" id="KW-0472">Membrane</keyword>
<dbReference type="Proteomes" id="UP000753961">
    <property type="component" value="Unassembled WGS sequence"/>
</dbReference>
<keyword evidence="6" id="KW-1185">Reference proteome</keyword>
<dbReference type="Gene3D" id="3.20.20.70">
    <property type="entry name" value="Aldolase class I"/>
    <property type="match status" value="1"/>
</dbReference>
<evidence type="ECO:0000259" key="4">
    <source>
        <dbReference type="Pfam" id="PF01645"/>
    </source>
</evidence>
<dbReference type="CDD" id="cd02808">
    <property type="entry name" value="GltS_FMN"/>
    <property type="match status" value="1"/>
</dbReference>
<dbReference type="GO" id="GO:0006537">
    <property type="term" value="P:glutamate biosynthetic process"/>
    <property type="evidence" value="ECO:0007669"/>
    <property type="project" value="InterPro"/>
</dbReference>
<dbReference type="EMBL" id="JAHVHU010000008">
    <property type="protein sequence ID" value="MBY5958463.1"/>
    <property type="molecule type" value="Genomic_DNA"/>
</dbReference>
<dbReference type="GO" id="GO:0015930">
    <property type="term" value="F:glutamate synthase activity"/>
    <property type="evidence" value="ECO:0007669"/>
    <property type="project" value="InterPro"/>
</dbReference>